<keyword evidence="5" id="KW-0418">Kinase</keyword>
<sequence length="371" mass="40162">MFSGRIYKAIRICVLVIALLGLGYAVTPLPDLWEVAPLWLVAGFVVGTLILGIILYFFFAPGPGSSGTSAFDIETNGAAVAGIIALIILAATKIAELPNAEAIAFASILLALLAYYMYRLIRTNVTMEKENEDVRRRYGELLKIDREKTDFINVTSHQLRTPLTEIHWGIGTLATNPSLDPAARDILQKSLKGTKRLIGIVDDMFRARAVDDNGGSSLKKELINVGTLIASILTGLQGLASEKQTAISFSQPERDITVSGDKEKLARAIQNVIENAIRYSPKKTTSIAASTESGYAVIRVADTGIGIPPEDSSRVFTRFYRGKNALLVQPDGSGIGLYNTQYIVQQHGGDISYVSTLGQGTIFKIRIPLAS</sequence>
<dbReference type="InterPro" id="IPR036890">
    <property type="entry name" value="HATPase_C_sf"/>
</dbReference>
<feature type="transmembrane region" description="Helical" evidence="7">
    <location>
        <begin position="35"/>
        <end position="59"/>
    </location>
</feature>
<dbReference type="InterPro" id="IPR036097">
    <property type="entry name" value="HisK_dim/P_sf"/>
</dbReference>
<dbReference type="PRINTS" id="PR00344">
    <property type="entry name" value="BCTRLSENSOR"/>
</dbReference>
<gene>
    <name evidence="9" type="ORF">A3C16_02125</name>
</gene>
<dbReference type="CDD" id="cd00082">
    <property type="entry name" value="HisKA"/>
    <property type="match status" value="1"/>
</dbReference>
<evidence type="ECO:0000256" key="3">
    <source>
        <dbReference type="ARBA" id="ARBA00022553"/>
    </source>
</evidence>
<dbReference type="InterPro" id="IPR005467">
    <property type="entry name" value="His_kinase_dom"/>
</dbReference>
<dbReference type="Gene3D" id="1.10.287.130">
    <property type="match status" value="1"/>
</dbReference>
<dbReference type="Pfam" id="PF00512">
    <property type="entry name" value="HisKA"/>
    <property type="match status" value="1"/>
</dbReference>
<evidence type="ECO:0000256" key="5">
    <source>
        <dbReference type="ARBA" id="ARBA00022777"/>
    </source>
</evidence>
<dbReference type="InterPro" id="IPR003661">
    <property type="entry name" value="HisK_dim/P_dom"/>
</dbReference>
<proteinExistence type="predicted"/>
<dbReference type="InterPro" id="IPR003594">
    <property type="entry name" value="HATPase_dom"/>
</dbReference>
<keyword evidence="7" id="KW-0812">Transmembrane</keyword>
<dbReference type="EMBL" id="MHQL01000001">
    <property type="protein sequence ID" value="OHA04101.1"/>
    <property type="molecule type" value="Genomic_DNA"/>
</dbReference>
<dbReference type="SUPFAM" id="SSF47384">
    <property type="entry name" value="Homodimeric domain of signal transducing histidine kinase"/>
    <property type="match status" value="1"/>
</dbReference>
<feature type="transmembrane region" description="Helical" evidence="7">
    <location>
        <begin position="71"/>
        <end position="90"/>
    </location>
</feature>
<dbReference type="PROSITE" id="PS50109">
    <property type="entry name" value="HIS_KIN"/>
    <property type="match status" value="1"/>
</dbReference>
<evidence type="ECO:0000313" key="10">
    <source>
        <dbReference type="Proteomes" id="UP000177811"/>
    </source>
</evidence>
<evidence type="ECO:0000256" key="7">
    <source>
        <dbReference type="SAM" id="Phobius"/>
    </source>
</evidence>
<dbReference type="FunFam" id="3.30.565.10:FF:000006">
    <property type="entry name" value="Sensor histidine kinase WalK"/>
    <property type="match status" value="1"/>
</dbReference>
<feature type="domain" description="Histidine kinase" evidence="8">
    <location>
        <begin position="154"/>
        <end position="371"/>
    </location>
</feature>
<dbReference type="GO" id="GO:0004721">
    <property type="term" value="F:phosphoprotein phosphatase activity"/>
    <property type="evidence" value="ECO:0007669"/>
    <property type="project" value="TreeGrafter"/>
</dbReference>
<protein>
    <recommendedName>
        <fullName evidence="2">histidine kinase</fullName>
        <ecNumber evidence="2">2.7.13.3</ecNumber>
    </recommendedName>
</protein>
<evidence type="ECO:0000256" key="4">
    <source>
        <dbReference type="ARBA" id="ARBA00022679"/>
    </source>
</evidence>
<evidence type="ECO:0000313" key="9">
    <source>
        <dbReference type="EMBL" id="OHA04101.1"/>
    </source>
</evidence>
<comment type="catalytic activity">
    <reaction evidence="1">
        <text>ATP + protein L-histidine = ADP + protein N-phospho-L-histidine.</text>
        <dbReference type="EC" id="2.7.13.3"/>
    </reaction>
</comment>
<evidence type="ECO:0000256" key="1">
    <source>
        <dbReference type="ARBA" id="ARBA00000085"/>
    </source>
</evidence>
<name>A0A1G2L027_9BACT</name>
<dbReference type="GO" id="GO:0016036">
    <property type="term" value="P:cellular response to phosphate starvation"/>
    <property type="evidence" value="ECO:0007669"/>
    <property type="project" value="TreeGrafter"/>
</dbReference>
<dbReference type="Proteomes" id="UP000177811">
    <property type="component" value="Unassembled WGS sequence"/>
</dbReference>
<keyword evidence="7" id="KW-0472">Membrane</keyword>
<keyword evidence="4" id="KW-0808">Transferase</keyword>
<dbReference type="SUPFAM" id="SSF55874">
    <property type="entry name" value="ATPase domain of HSP90 chaperone/DNA topoisomerase II/histidine kinase"/>
    <property type="match status" value="1"/>
</dbReference>
<evidence type="ECO:0000256" key="6">
    <source>
        <dbReference type="ARBA" id="ARBA00023012"/>
    </source>
</evidence>
<dbReference type="InterPro" id="IPR004358">
    <property type="entry name" value="Sig_transdc_His_kin-like_C"/>
</dbReference>
<evidence type="ECO:0000256" key="2">
    <source>
        <dbReference type="ARBA" id="ARBA00012438"/>
    </source>
</evidence>
<dbReference type="CDD" id="cd00075">
    <property type="entry name" value="HATPase"/>
    <property type="match status" value="1"/>
</dbReference>
<dbReference type="AlphaFoldDB" id="A0A1G2L027"/>
<comment type="caution">
    <text evidence="9">The sequence shown here is derived from an EMBL/GenBank/DDBJ whole genome shotgun (WGS) entry which is preliminary data.</text>
</comment>
<keyword evidence="6" id="KW-0902">Two-component regulatory system</keyword>
<accession>A0A1G2L027</accession>
<feature type="transmembrane region" description="Helical" evidence="7">
    <location>
        <begin position="102"/>
        <end position="121"/>
    </location>
</feature>
<dbReference type="Gene3D" id="3.30.565.10">
    <property type="entry name" value="Histidine kinase-like ATPase, C-terminal domain"/>
    <property type="match status" value="1"/>
</dbReference>
<dbReference type="SMART" id="SM00388">
    <property type="entry name" value="HisKA"/>
    <property type="match status" value="1"/>
</dbReference>
<organism evidence="9 10">
    <name type="scientific">Candidatus Sungbacteria bacterium RIFCSPHIGHO2_02_FULL_51_29</name>
    <dbReference type="NCBI Taxonomy" id="1802273"/>
    <lineage>
        <taxon>Bacteria</taxon>
        <taxon>Candidatus Sungiibacteriota</taxon>
    </lineage>
</organism>
<dbReference type="SMART" id="SM00387">
    <property type="entry name" value="HATPase_c"/>
    <property type="match status" value="1"/>
</dbReference>
<keyword evidence="7" id="KW-1133">Transmembrane helix</keyword>
<dbReference type="GO" id="GO:0000155">
    <property type="term" value="F:phosphorelay sensor kinase activity"/>
    <property type="evidence" value="ECO:0007669"/>
    <property type="project" value="InterPro"/>
</dbReference>
<reference evidence="9 10" key="1">
    <citation type="journal article" date="2016" name="Nat. Commun.">
        <title>Thousands of microbial genomes shed light on interconnected biogeochemical processes in an aquifer system.</title>
        <authorList>
            <person name="Anantharaman K."/>
            <person name="Brown C.T."/>
            <person name="Hug L.A."/>
            <person name="Sharon I."/>
            <person name="Castelle C.J."/>
            <person name="Probst A.J."/>
            <person name="Thomas B.C."/>
            <person name="Singh A."/>
            <person name="Wilkins M.J."/>
            <person name="Karaoz U."/>
            <person name="Brodie E.L."/>
            <person name="Williams K.H."/>
            <person name="Hubbard S.S."/>
            <person name="Banfield J.F."/>
        </authorList>
    </citation>
    <scope>NUCLEOTIDE SEQUENCE [LARGE SCALE GENOMIC DNA]</scope>
</reference>
<dbReference type="EC" id="2.7.13.3" evidence="2"/>
<dbReference type="InterPro" id="IPR050351">
    <property type="entry name" value="BphY/WalK/GraS-like"/>
</dbReference>
<dbReference type="PANTHER" id="PTHR45453:SF1">
    <property type="entry name" value="PHOSPHATE REGULON SENSOR PROTEIN PHOR"/>
    <property type="match status" value="1"/>
</dbReference>
<dbReference type="GO" id="GO:0005886">
    <property type="term" value="C:plasma membrane"/>
    <property type="evidence" value="ECO:0007669"/>
    <property type="project" value="TreeGrafter"/>
</dbReference>
<evidence type="ECO:0000259" key="8">
    <source>
        <dbReference type="PROSITE" id="PS50109"/>
    </source>
</evidence>
<dbReference type="PANTHER" id="PTHR45453">
    <property type="entry name" value="PHOSPHATE REGULON SENSOR PROTEIN PHOR"/>
    <property type="match status" value="1"/>
</dbReference>
<dbReference type="Pfam" id="PF02518">
    <property type="entry name" value="HATPase_c"/>
    <property type="match status" value="1"/>
</dbReference>
<keyword evidence="3" id="KW-0597">Phosphoprotein</keyword>